<feature type="transmembrane region" description="Helical" evidence="1">
    <location>
        <begin position="80"/>
        <end position="99"/>
    </location>
</feature>
<proteinExistence type="predicted"/>
<dbReference type="AlphaFoldDB" id="A0A1V4HFQ4"/>
<dbReference type="STRING" id="1469647.BC351_06290"/>
<feature type="transmembrane region" description="Helical" evidence="1">
    <location>
        <begin position="12"/>
        <end position="31"/>
    </location>
</feature>
<comment type="caution">
    <text evidence="3">The sequence shown here is derived from an EMBL/GenBank/DDBJ whole genome shotgun (WGS) entry which is preliminary data.</text>
</comment>
<dbReference type="Proteomes" id="UP000190626">
    <property type="component" value="Unassembled WGS sequence"/>
</dbReference>
<evidence type="ECO:0000256" key="1">
    <source>
        <dbReference type="SAM" id="Phobius"/>
    </source>
</evidence>
<feature type="domain" description="VanZ-like" evidence="2">
    <location>
        <begin position="18"/>
        <end position="154"/>
    </location>
</feature>
<keyword evidence="4" id="KW-1185">Reference proteome</keyword>
<keyword evidence="1" id="KW-1133">Transmembrane helix</keyword>
<evidence type="ECO:0000259" key="2">
    <source>
        <dbReference type="Pfam" id="PF04892"/>
    </source>
</evidence>
<dbReference type="InterPro" id="IPR006976">
    <property type="entry name" value="VanZ-like"/>
</dbReference>
<dbReference type="Pfam" id="PF04892">
    <property type="entry name" value="VanZ"/>
    <property type="match status" value="1"/>
</dbReference>
<protein>
    <recommendedName>
        <fullName evidence="2">VanZ-like domain-containing protein</fullName>
    </recommendedName>
</protein>
<dbReference type="PANTHER" id="PTHR36834">
    <property type="entry name" value="MEMBRANE PROTEIN-RELATED"/>
    <property type="match status" value="1"/>
</dbReference>
<gene>
    <name evidence="3" type="ORF">BC351_06290</name>
</gene>
<organism evidence="3 4">
    <name type="scientific">Paenibacillus ferrarius</name>
    <dbReference type="NCBI Taxonomy" id="1469647"/>
    <lineage>
        <taxon>Bacteria</taxon>
        <taxon>Bacillati</taxon>
        <taxon>Bacillota</taxon>
        <taxon>Bacilli</taxon>
        <taxon>Bacillales</taxon>
        <taxon>Paenibacillaceae</taxon>
        <taxon>Paenibacillus</taxon>
    </lineage>
</organism>
<dbReference type="RefSeq" id="WP_079415626.1">
    <property type="nucleotide sequence ID" value="NZ_MBTG01000023.1"/>
</dbReference>
<evidence type="ECO:0000313" key="3">
    <source>
        <dbReference type="EMBL" id="OPH53470.1"/>
    </source>
</evidence>
<sequence length="162" mass="18291">MKAAIRVKDSIVPALYAVYMYAVFKIILFKFSSIDIPFLWHQLLRNLGNLGYIKDRWETANVVPFASISSNIQSLSNHDLINLFGNIAIFMPYGIFLVWMDQKHQISLPGVFLRALGLSLCLECSQLVLSIGSFDVDDLILNVSGGLLGYMIFRKSLRKKEG</sequence>
<keyword evidence="1" id="KW-0812">Transmembrane</keyword>
<accession>A0A1V4HFQ4</accession>
<dbReference type="OrthoDB" id="4822551at2"/>
<dbReference type="InterPro" id="IPR053150">
    <property type="entry name" value="Teicoplanin_resist-assoc"/>
</dbReference>
<keyword evidence="1" id="KW-0472">Membrane</keyword>
<evidence type="ECO:0000313" key="4">
    <source>
        <dbReference type="Proteomes" id="UP000190626"/>
    </source>
</evidence>
<dbReference type="EMBL" id="MBTG01000023">
    <property type="protein sequence ID" value="OPH53470.1"/>
    <property type="molecule type" value="Genomic_DNA"/>
</dbReference>
<reference evidence="4" key="1">
    <citation type="submission" date="2016-07" db="EMBL/GenBank/DDBJ databases">
        <authorList>
            <person name="Florea S."/>
            <person name="Webb J.S."/>
            <person name="Jaromczyk J."/>
            <person name="Schardl C.L."/>
        </authorList>
    </citation>
    <scope>NUCLEOTIDE SEQUENCE [LARGE SCALE GENOMIC DNA]</scope>
    <source>
        <strain evidence="4">CY1</strain>
    </source>
</reference>
<dbReference type="PANTHER" id="PTHR36834:SF1">
    <property type="entry name" value="INTEGRAL MEMBRANE PROTEIN"/>
    <property type="match status" value="1"/>
</dbReference>
<name>A0A1V4HFQ4_9BACL</name>